<dbReference type="Pfam" id="PF20067">
    <property type="entry name" value="SSL_N"/>
    <property type="match status" value="1"/>
</dbReference>
<dbReference type="SUPFAM" id="SSF63829">
    <property type="entry name" value="Calcium-dependent phosphotriesterase"/>
    <property type="match status" value="1"/>
</dbReference>
<keyword evidence="3" id="KW-0325">Glycoprotein</keyword>
<evidence type="ECO:0000256" key="2">
    <source>
        <dbReference type="ARBA" id="ARBA00022553"/>
    </source>
</evidence>
<dbReference type="Gene3D" id="2.120.10.30">
    <property type="entry name" value="TolB, C-terminal domain"/>
    <property type="match status" value="1"/>
</dbReference>
<name>A0A850PJN2_9MYCO</name>
<proteinExistence type="inferred from homology"/>
<comment type="caution">
    <text evidence="5">The sequence shown here is derived from an EMBL/GenBank/DDBJ whole genome shotgun (WGS) entry which is preliminary data.</text>
</comment>
<keyword evidence="6" id="KW-1185">Reference proteome</keyword>
<dbReference type="PANTHER" id="PTHR10426">
    <property type="entry name" value="STRICTOSIDINE SYNTHASE-RELATED"/>
    <property type="match status" value="1"/>
</dbReference>
<protein>
    <submittedName>
        <fullName evidence="5">Strictosidine synthase family protein</fullName>
    </submittedName>
</protein>
<dbReference type="PANTHER" id="PTHR10426:SF88">
    <property type="entry name" value="ADIPOCYTE PLASMA MEMBRANE-ASSOCIATED PROTEIN HEMOMUCIN-RELATED"/>
    <property type="match status" value="1"/>
</dbReference>
<dbReference type="InterPro" id="IPR011042">
    <property type="entry name" value="6-blade_b-propeller_TolB-like"/>
</dbReference>
<dbReference type="InterPro" id="IPR018119">
    <property type="entry name" value="Strictosidine_synth_cons-reg"/>
</dbReference>
<evidence type="ECO:0000313" key="6">
    <source>
        <dbReference type="Proteomes" id="UP000570517"/>
    </source>
</evidence>
<dbReference type="Proteomes" id="UP000570517">
    <property type="component" value="Unassembled WGS sequence"/>
</dbReference>
<keyword evidence="2" id="KW-0597">Phosphoprotein</keyword>
<gene>
    <name evidence="5" type="ORF">HLY00_5560</name>
</gene>
<feature type="domain" description="Strictosidine synthase conserved region" evidence="4">
    <location>
        <begin position="139"/>
        <end position="218"/>
    </location>
</feature>
<evidence type="ECO:0000313" key="5">
    <source>
        <dbReference type="EMBL" id="NVN50621.1"/>
    </source>
</evidence>
<dbReference type="GO" id="GO:0016787">
    <property type="term" value="F:hydrolase activity"/>
    <property type="evidence" value="ECO:0007669"/>
    <property type="project" value="TreeGrafter"/>
</dbReference>
<evidence type="ECO:0000259" key="4">
    <source>
        <dbReference type="Pfam" id="PF03088"/>
    </source>
</evidence>
<evidence type="ECO:0000256" key="1">
    <source>
        <dbReference type="ARBA" id="ARBA00009191"/>
    </source>
</evidence>
<accession>A0A850PJN2</accession>
<dbReference type="AlphaFoldDB" id="A0A850PJN2"/>
<organism evidence="5 6">
    <name type="scientific">Mycolicibacterium hippocampi</name>
    <dbReference type="NCBI Taxonomy" id="659824"/>
    <lineage>
        <taxon>Bacteria</taxon>
        <taxon>Bacillati</taxon>
        <taxon>Actinomycetota</taxon>
        <taxon>Actinomycetes</taxon>
        <taxon>Mycobacteriales</taxon>
        <taxon>Mycobacteriaceae</taxon>
        <taxon>Mycolicibacterium</taxon>
    </lineage>
</organism>
<comment type="similarity">
    <text evidence="1">Belongs to the strictosidine synthase family.</text>
</comment>
<dbReference type="EMBL" id="JABFYL010000024">
    <property type="protein sequence ID" value="NVN50621.1"/>
    <property type="molecule type" value="Genomic_DNA"/>
</dbReference>
<reference evidence="5 6" key="1">
    <citation type="submission" date="2020-05" db="EMBL/GenBank/DDBJ databases">
        <title>Draft genome sequence of Mycobacterium hippocampi DL, isolated from European seabass, Dicentrarchus labrax, reared in fish farms.</title>
        <authorList>
            <person name="Stathopoulou P."/>
            <person name="Asimakis E."/>
            <person name="Tzokas K."/>
            <person name="Batargias C."/>
            <person name="Tsiamis G."/>
        </authorList>
    </citation>
    <scope>NUCLEOTIDE SEQUENCE [LARGE SCALE GENOMIC DNA]</scope>
    <source>
        <strain evidence="5 6">DL</strain>
    </source>
</reference>
<sequence>MEYRFGETGGVPKPSIDPVRWQAPPVDPLPDLPPADITLVPVPGGEPEDVVVDADGALWTGALDGGIVRLQPDGSRPEVVGNTGGRPLGLTFARDGRLLVCDSPKGLLAMDTTTGRFETLIDSIAGRSLKFCSNVTETADGTIYFTESTTAFTVGDYLGAILEARPRGNLHRLDPDGTVTTVVDGLYFANGLTPTADGSALVIAETQGRQLSKYWLTGPRTGSVTPLAVNLPAMPDNLSTGADGRIWCAMVTPANPVADRLAAGPPLLRKLVWNLPKPLQPKPEAVVWIVAFDPDHGDTVAGVRTTHPSFSMVTSVAESEGRLWMGSIAAPYLGCVDLAATAL</sequence>
<evidence type="ECO:0000256" key="3">
    <source>
        <dbReference type="ARBA" id="ARBA00023180"/>
    </source>
</evidence>
<dbReference type="Pfam" id="PF03088">
    <property type="entry name" value="Str_synth"/>
    <property type="match status" value="1"/>
</dbReference>